<comment type="caution">
    <text evidence="2">The sequence shown here is derived from an EMBL/GenBank/DDBJ whole genome shotgun (WGS) entry which is preliminary data.</text>
</comment>
<evidence type="ECO:0000313" key="3">
    <source>
        <dbReference type="Proteomes" id="UP000780801"/>
    </source>
</evidence>
<dbReference type="Pfam" id="PF00415">
    <property type="entry name" value="RCC1"/>
    <property type="match status" value="1"/>
</dbReference>
<name>A0A9P6FXN2_9FUNG</name>
<gene>
    <name evidence="2" type="ORF">BGW38_008792</name>
</gene>
<feature type="non-terminal residue" evidence="2">
    <location>
        <position position="157"/>
    </location>
</feature>
<dbReference type="SUPFAM" id="SSF50985">
    <property type="entry name" value="RCC1/BLIP-II"/>
    <property type="match status" value="1"/>
</dbReference>
<evidence type="ECO:0000313" key="2">
    <source>
        <dbReference type="EMBL" id="KAF9583713.1"/>
    </source>
</evidence>
<dbReference type="AlphaFoldDB" id="A0A9P6FXN2"/>
<dbReference type="InterPro" id="IPR009091">
    <property type="entry name" value="RCC1/BLIP-II"/>
</dbReference>
<dbReference type="InterPro" id="IPR000408">
    <property type="entry name" value="Reg_chr_condens"/>
</dbReference>
<sequence length="157" mass="16626">MSFTRLIHSPLHRGIVRPLALRSSLFHSSAFQAKASIVEWGYGSTQLKTFESNSIVPEGPNKTWIAAGASHRLISLSGEDEAGILGSGMNHSGQLGSGVRSDKPTFSAIDTSGMTILGLACGREHSMLLTKTQYDCPSSLTQPSASAKTILFGFGNS</sequence>
<reference evidence="2" key="1">
    <citation type="journal article" date="2020" name="Fungal Divers.">
        <title>Resolving the Mortierellaceae phylogeny through synthesis of multi-gene phylogenetics and phylogenomics.</title>
        <authorList>
            <person name="Vandepol N."/>
            <person name="Liber J."/>
            <person name="Desiro A."/>
            <person name="Na H."/>
            <person name="Kennedy M."/>
            <person name="Barry K."/>
            <person name="Grigoriev I.V."/>
            <person name="Miller A.N."/>
            <person name="O'Donnell K."/>
            <person name="Stajich J.E."/>
            <person name="Bonito G."/>
        </authorList>
    </citation>
    <scope>NUCLEOTIDE SEQUENCE</scope>
    <source>
        <strain evidence="2">KOD1015</strain>
    </source>
</reference>
<protein>
    <submittedName>
        <fullName evidence="2">Uncharacterized protein</fullName>
    </submittedName>
</protein>
<dbReference type="Gene3D" id="2.130.10.30">
    <property type="entry name" value="Regulator of chromosome condensation 1/beta-lactamase-inhibitor protein II"/>
    <property type="match status" value="1"/>
</dbReference>
<accession>A0A9P6FXN2</accession>
<organism evidence="2 3">
    <name type="scientific">Lunasporangiospora selenospora</name>
    <dbReference type="NCBI Taxonomy" id="979761"/>
    <lineage>
        <taxon>Eukaryota</taxon>
        <taxon>Fungi</taxon>
        <taxon>Fungi incertae sedis</taxon>
        <taxon>Mucoromycota</taxon>
        <taxon>Mortierellomycotina</taxon>
        <taxon>Mortierellomycetes</taxon>
        <taxon>Mortierellales</taxon>
        <taxon>Mortierellaceae</taxon>
        <taxon>Lunasporangiospora</taxon>
    </lineage>
</organism>
<keyword evidence="3" id="KW-1185">Reference proteome</keyword>
<proteinExistence type="predicted"/>
<feature type="repeat" description="RCC1" evidence="1">
    <location>
        <begin position="82"/>
        <end position="132"/>
    </location>
</feature>
<dbReference type="Proteomes" id="UP000780801">
    <property type="component" value="Unassembled WGS sequence"/>
</dbReference>
<dbReference type="EMBL" id="JAABOA010000617">
    <property type="protein sequence ID" value="KAF9583713.1"/>
    <property type="molecule type" value="Genomic_DNA"/>
</dbReference>
<dbReference type="PROSITE" id="PS50012">
    <property type="entry name" value="RCC1_3"/>
    <property type="match status" value="1"/>
</dbReference>
<evidence type="ECO:0000256" key="1">
    <source>
        <dbReference type="PROSITE-ProRule" id="PRU00235"/>
    </source>
</evidence>